<dbReference type="GO" id="GO:0003723">
    <property type="term" value="F:RNA binding"/>
    <property type="evidence" value="ECO:0007669"/>
    <property type="project" value="InterPro"/>
</dbReference>
<dbReference type="EMBL" id="FNLL01000004">
    <property type="protein sequence ID" value="SDU04855.1"/>
    <property type="molecule type" value="Genomic_DNA"/>
</dbReference>
<evidence type="ECO:0000313" key="9">
    <source>
        <dbReference type="EMBL" id="SDU04855.1"/>
    </source>
</evidence>
<feature type="binding site" evidence="6 7">
    <location>
        <position position="102"/>
    </location>
    <ligand>
        <name>S-adenosyl-L-methionine</name>
        <dbReference type="ChEBI" id="CHEBI:59789"/>
    </ligand>
</feature>
<comment type="catalytic activity">
    <reaction evidence="6">
        <text>cytidine(34) in tRNA + S-adenosyl-L-methionine = 2'-O-methylcytidine(34) in tRNA + S-adenosyl-L-homocysteine + H(+)</text>
        <dbReference type="Rhea" id="RHEA:43084"/>
        <dbReference type="Rhea" id="RHEA-COMP:10331"/>
        <dbReference type="Rhea" id="RHEA-COMP:10332"/>
        <dbReference type="ChEBI" id="CHEBI:15378"/>
        <dbReference type="ChEBI" id="CHEBI:57856"/>
        <dbReference type="ChEBI" id="CHEBI:59789"/>
        <dbReference type="ChEBI" id="CHEBI:74495"/>
        <dbReference type="ChEBI" id="CHEBI:82748"/>
        <dbReference type="EC" id="2.1.1.207"/>
    </reaction>
</comment>
<evidence type="ECO:0000256" key="6">
    <source>
        <dbReference type="HAMAP-Rule" id="MF_01885"/>
    </source>
</evidence>
<dbReference type="AlphaFoldDB" id="A0A1H2FC42"/>
<dbReference type="GO" id="GO:0002130">
    <property type="term" value="P:wobble position ribose methylation"/>
    <property type="evidence" value="ECO:0007669"/>
    <property type="project" value="TreeGrafter"/>
</dbReference>
<evidence type="ECO:0000256" key="1">
    <source>
        <dbReference type="ARBA" id="ARBA00022490"/>
    </source>
</evidence>
<dbReference type="GO" id="GO:0141098">
    <property type="term" value="F:tRNA (cytidine(34)-2'-O)-methyltransferase activity"/>
    <property type="evidence" value="ECO:0007669"/>
    <property type="project" value="RHEA"/>
</dbReference>
<comment type="similarity">
    <text evidence="6">Belongs to the class IV-like SAM-binding methyltransferase superfamily. RNA methyltransferase TrmH family. TrmL subfamily.</text>
</comment>
<reference evidence="10" key="1">
    <citation type="submission" date="2016-10" db="EMBL/GenBank/DDBJ databases">
        <authorList>
            <person name="Varghese N."/>
            <person name="Submissions S."/>
        </authorList>
    </citation>
    <scope>NUCLEOTIDE SEQUENCE [LARGE SCALE GENOMIC DNA]</scope>
    <source>
        <strain evidence="10">DSM 3384</strain>
    </source>
</reference>
<name>A0A1H2FC42_9BACT</name>
<keyword evidence="3 6" id="KW-0808">Transferase</keyword>
<evidence type="ECO:0000256" key="5">
    <source>
        <dbReference type="ARBA" id="ARBA00022694"/>
    </source>
</evidence>
<dbReference type="InterPro" id="IPR029026">
    <property type="entry name" value="tRNA_m1G_MTases_N"/>
</dbReference>
<dbReference type="GO" id="GO:0042802">
    <property type="term" value="F:identical protein binding"/>
    <property type="evidence" value="ECO:0007669"/>
    <property type="project" value="UniProtKB-ARBA"/>
</dbReference>
<dbReference type="Proteomes" id="UP000199608">
    <property type="component" value="Unassembled WGS sequence"/>
</dbReference>
<proteinExistence type="inferred from homology"/>
<evidence type="ECO:0000256" key="7">
    <source>
        <dbReference type="PIRSR" id="PIRSR029256-1"/>
    </source>
</evidence>
<comment type="function">
    <text evidence="6">Could methylate the ribose at the nucleotide 34 wobble position in tRNA.</text>
</comment>
<dbReference type="HAMAP" id="MF_01885">
    <property type="entry name" value="tRNA_methyltr_TrmL"/>
    <property type="match status" value="1"/>
</dbReference>
<evidence type="ECO:0000256" key="2">
    <source>
        <dbReference type="ARBA" id="ARBA00022603"/>
    </source>
</evidence>
<keyword evidence="5 6" id="KW-0819">tRNA processing</keyword>
<dbReference type="GO" id="GO:0141102">
    <property type="term" value="F:tRNA (5-carboxymethylaminomethyluridine(34)-2'-O)-methyltransferase activity"/>
    <property type="evidence" value="ECO:0007669"/>
    <property type="project" value="RHEA"/>
</dbReference>
<evidence type="ECO:0000259" key="8">
    <source>
        <dbReference type="Pfam" id="PF00588"/>
    </source>
</evidence>
<dbReference type="Gene3D" id="3.40.1280.10">
    <property type="match status" value="1"/>
</dbReference>
<dbReference type="SUPFAM" id="SSF75217">
    <property type="entry name" value="alpha/beta knot"/>
    <property type="match status" value="1"/>
</dbReference>
<evidence type="ECO:0000256" key="4">
    <source>
        <dbReference type="ARBA" id="ARBA00022691"/>
    </source>
</evidence>
<keyword evidence="2 6" id="KW-0489">Methyltransferase</keyword>
<dbReference type="InterPro" id="IPR016914">
    <property type="entry name" value="TrmL"/>
</dbReference>
<gene>
    <name evidence="9" type="ORF">SAMN04487931_10473</name>
</gene>
<dbReference type="EC" id="2.1.1.207" evidence="6"/>
<dbReference type="PANTHER" id="PTHR42971">
    <property type="entry name" value="TRNA (CYTIDINE(34)-2'-O)-METHYLTRANSFERASE"/>
    <property type="match status" value="1"/>
</dbReference>
<keyword evidence="1 6" id="KW-0963">Cytoplasm</keyword>
<dbReference type="FunFam" id="3.40.1280.10:FF:000002">
    <property type="entry name" value="Peptidylprolyl isomerase"/>
    <property type="match status" value="1"/>
</dbReference>
<feature type="domain" description="tRNA/rRNA methyltransferase SpoU type" evidence="8">
    <location>
        <begin position="4"/>
        <end position="143"/>
    </location>
</feature>
<dbReference type="RefSeq" id="WP_092232300.1">
    <property type="nucleotide sequence ID" value="NZ_FNLL01000004.1"/>
</dbReference>
<dbReference type="GO" id="GO:0005737">
    <property type="term" value="C:cytoplasm"/>
    <property type="evidence" value="ECO:0007669"/>
    <property type="project" value="UniProtKB-SubCell"/>
</dbReference>
<dbReference type="PIRSF" id="PIRSF029256">
    <property type="entry name" value="SpoU_TrmH_prd"/>
    <property type="match status" value="1"/>
</dbReference>
<keyword evidence="10" id="KW-1185">Reference proteome</keyword>
<accession>A0A1H2FC42</accession>
<dbReference type="InterPro" id="IPR029028">
    <property type="entry name" value="Alpha/beta_knot_MTases"/>
</dbReference>
<dbReference type="CDD" id="cd18094">
    <property type="entry name" value="SpoU-like_TrmL"/>
    <property type="match status" value="1"/>
</dbReference>
<dbReference type="Pfam" id="PF00588">
    <property type="entry name" value="SpoU_methylase"/>
    <property type="match status" value="1"/>
</dbReference>
<dbReference type="InterPro" id="IPR001537">
    <property type="entry name" value="SpoU_MeTrfase"/>
</dbReference>
<protein>
    <recommendedName>
        <fullName evidence="6">Putative tRNA (cytidine(34)-2'-O)-methyltransferase</fullName>
        <ecNumber evidence="6">2.1.1.207</ecNumber>
    </recommendedName>
    <alternativeName>
        <fullName evidence="6">tRNA (cytidine/uridine-2'-O-)-methyltransferase</fullName>
    </alternativeName>
</protein>
<evidence type="ECO:0000313" key="10">
    <source>
        <dbReference type="Proteomes" id="UP000199608"/>
    </source>
</evidence>
<feature type="binding site" evidence="6 7">
    <location>
        <position position="131"/>
    </location>
    <ligand>
        <name>S-adenosyl-L-methionine</name>
        <dbReference type="ChEBI" id="CHEBI:59789"/>
    </ligand>
</feature>
<feature type="binding site" evidence="6 7">
    <location>
        <position position="80"/>
    </location>
    <ligand>
        <name>S-adenosyl-L-methionine</name>
        <dbReference type="ChEBI" id="CHEBI:59789"/>
    </ligand>
</feature>
<feature type="binding site" evidence="6 7">
    <location>
        <position position="123"/>
    </location>
    <ligand>
        <name>S-adenosyl-L-methionine</name>
        <dbReference type="ChEBI" id="CHEBI:59789"/>
    </ligand>
</feature>
<comment type="subcellular location">
    <subcellularLocation>
        <location evidence="6">Cytoplasm</location>
    </subcellularLocation>
</comment>
<organism evidence="9 10">
    <name type="scientific">Desulfobacula phenolica</name>
    <dbReference type="NCBI Taxonomy" id="90732"/>
    <lineage>
        <taxon>Bacteria</taxon>
        <taxon>Pseudomonadati</taxon>
        <taxon>Thermodesulfobacteriota</taxon>
        <taxon>Desulfobacteria</taxon>
        <taxon>Desulfobacterales</taxon>
        <taxon>Desulfobacteraceae</taxon>
        <taxon>Desulfobacula</taxon>
    </lineage>
</organism>
<evidence type="ECO:0000256" key="3">
    <source>
        <dbReference type="ARBA" id="ARBA00022679"/>
    </source>
</evidence>
<comment type="catalytic activity">
    <reaction evidence="6">
        <text>5-carboxymethylaminomethyluridine(34) in tRNA(Leu) + S-adenosyl-L-methionine = 5-carboxymethylaminomethyl-2'-O-methyluridine(34) in tRNA(Leu) + S-adenosyl-L-homocysteine + H(+)</text>
        <dbReference type="Rhea" id="RHEA:43088"/>
        <dbReference type="Rhea" id="RHEA-COMP:10333"/>
        <dbReference type="Rhea" id="RHEA-COMP:10334"/>
        <dbReference type="ChEBI" id="CHEBI:15378"/>
        <dbReference type="ChEBI" id="CHEBI:57856"/>
        <dbReference type="ChEBI" id="CHEBI:59789"/>
        <dbReference type="ChEBI" id="CHEBI:74508"/>
        <dbReference type="ChEBI" id="CHEBI:74511"/>
        <dbReference type="EC" id="2.1.1.207"/>
    </reaction>
</comment>
<sequence length="172" mass="19427">MVKLNIVLLEPEIPQNTGNIGRTCNAMGAVLHLIEPLGFSIEDKYLKRAGLDYWKELNVKYYKNYADFLAKNPKGQKVFISAKANKRCDQFCYEAEVYLIFGKESVGLPVEMLLGNQDFCVRIPMFANTRSLNLANTVAIISYEVMRQHSFAGLKTEGGLHHSHGKVRKSIL</sequence>
<dbReference type="PANTHER" id="PTHR42971:SF1">
    <property type="entry name" value="TRNA (CYTIDINE(34)-2'-O)-METHYLTRANSFERASE"/>
    <property type="match status" value="1"/>
</dbReference>
<keyword evidence="4 6" id="KW-0949">S-adenosyl-L-methionine</keyword>